<name>A0A545V0L8_9HYPO</name>
<sequence length="267" mass="29742">MSMACAVAVHLVQESSQAVLLWATTNLVTAGLSLYVKQYIQRRLGRVESYKASDILGHMFQTCLRTTLPDYERKSFLNCSLDTPGVGLDLTWAMLMKQHSPNSTPGKKTGAVSFPVLSLSVDRNKSSWQVLFIFFFFFFNSAGKPGFNRVCQPQRHGETKGPLRGLPSLIKLIFTARKTHLPHAIGISVCFGPRHVTHGQPVHDSPRYMAWLCSYVWYVSSSLFAAFSLEPSTSSDAGNFVVTAGSNTLAVKPRGLRLNKRKRWIVE</sequence>
<proteinExistence type="predicted"/>
<accession>A0A545V0L8</accession>
<comment type="caution">
    <text evidence="1">The sequence shown here is derived from an EMBL/GenBank/DDBJ whole genome shotgun (WGS) entry which is preliminary data.</text>
</comment>
<reference evidence="1 2" key="1">
    <citation type="journal article" date="2019" name="Appl. Microbiol. Biotechnol.">
        <title>Genome sequence of Isaria javanica and comparative genome analysis insights into family S53 peptidase evolution in fungal entomopathogens.</title>
        <authorList>
            <person name="Lin R."/>
            <person name="Zhang X."/>
            <person name="Xin B."/>
            <person name="Zou M."/>
            <person name="Gao Y."/>
            <person name="Qin F."/>
            <person name="Hu Q."/>
            <person name="Xie B."/>
            <person name="Cheng X."/>
        </authorList>
    </citation>
    <scope>NUCLEOTIDE SEQUENCE [LARGE SCALE GENOMIC DNA]</scope>
    <source>
        <strain evidence="1 2">IJ1G</strain>
    </source>
</reference>
<dbReference type="Proteomes" id="UP000315783">
    <property type="component" value="Unassembled WGS sequence"/>
</dbReference>
<dbReference type="EMBL" id="SPUK01000008">
    <property type="protein sequence ID" value="TQV95268.1"/>
    <property type="molecule type" value="Genomic_DNA"/>
</dbReference>
<keyword evidence="2" id="KW-1185">Reference proteome</keyword>
<evidence type="ECO:0000313" key="2">
    <source>
        <dbReference type="Proteomes" id="UP000315783"/>
    </source>
</evidence>
<dbReference type="AlphaFoldDB" id="A0A545V0L8"/>
<gene>
    <name evidence="1" type="ORF">IF1G_06255</name>
</gene>
<organism evidence="1 2">
    <name type="scientific">Cordyceps javanica</name>
    <dbReference type="NCBI Taxonomy" id="43265"/>
    <lineage>
        <taxon>Eukaryota</taxon>
        <taxon>Fungi</taxon>
        <taxon>Dikarya</taxon>
        <taxon>Ascomycota</taxon>
        <taxon>Pezizomycotina</taxon>
        <taxon>Sordariomycetes</taxon>
        <taxon>Hypocreomycetidae</taxon>
        <taxon>Hypocreales</taxon>
        <taxon>Cordycipitaceae</taxon>
        <taxon>Cordyceps</taxon>
    </lineage>
</organism>
<evidence type="ECO:0000313" key="1">
    <source>
        <dbReference type="EMBL" id="TQV95268.1"/>
    </source>
</evidence>
<protein>
    <submittedName>
        <fullName evidence="1">Uncharacterized protein</fullName>
    </submittedName>
</protein>